<evidence type="ECO:0000313" key="4">
    <source>
        <dbReference type="Proteomes" id="UP000199297"/>
    </source>
</evidence>
<dbReference type="Pfam" id="PF13474">
    <property type="entry name" value="SnoaL_3"/>
    <property type="match status" value="1"/>
</dbReference>
<dbReference type="STRING" id="641665.GCA_002104455_03276"/>
<name>A0A1H7MQT2_9GAMM</name>
<reference evidence="4" key="1">
    <citation type="submission" date="2016-10" db="EMBL/GenBank/DDBJ databases">
        <authorList>
            <person name="Varghese N."/>
            <person name="Submissions S."/>
        </authorList>
    </citation>
    <scope>NUCLEOTIDE SEQUENCE [LARGE SCALE GENOMIC DNA]</scope>
    <source>
        <strain evidence="4">CGMCC 1.9127</strain>
    </source>
</reference>
<protein>
    <submittedName>
        <fullName evidence="3">SnoaL-like domain-containing protein</fullName>
    </submittedName>
</protein>
<feature type="signal peptide" evidence="1">
    <location>
        <begin position="1"/>
        <end position="32"/>
    </location>
</feature>
<accession>A0A1H7MQT2</accession>
<evidence type="ECO:0000313" key="3">
    <source>
        <dbReference type="EMBL" id="SEL13650.1"/>
    </source>
</evidence>
<dbReference type="Proteomes" id="UP000199297">
    <property type="component" value="Unassembled WGS sequence"/>
</dbReference>
<dbReference type="AlphaFoldDB" id="A0A1H7MQT2"/>
<dbReference type="RefSeq" id="WP_085284784.1">
    <property type="nucleotide sequence ID" value="NZ_FOBI01000006.1"/>
</dbReference>
<feature type="domain" description="SnoaL-like" evidence="2">
    <location>
        <begin position="60"/>
        <end position="174"/>
    </location>
</feature>
<dbReference type="SUPFAM" id="SSF54427">
    <property type="entry name" value="NTF2-like"/>
    <property type="match status" value="1"/>
</dbReference>
<dbReference type="EMBL" id="FOBI01000006">
    <property type="protein sequence ID" value="SEL13650.1"/>
    <property type="molecule type" value="Genomic_DNA"/>
</dbReference>
<dbReference type="PROSITE" id="PS51257">
    <property type="entry name" value="PROKAR_LIPOPROTEIN"/>
    <property type="match status" value="1"/>
</dbReference>
<dbReference type="InterPro" id="IPR032710">
    <property type="entry name" value="NTF2-like_dom_sf"/>
</dbReference>
<keyword evidence="1" id="KW-0732">Signal</keyword>
<sequence length="201" mass="22366">MIFNRLQTYAAPLIFTASILTALMGCSFSALANSQSKSEASQAVHQGADQGKSLAAKNAINQVLDGLHEAASKTDLDTYLGSFTNTGVFMGTDDWERWSRPETLDKYVAERFAGGTGWSYKSVERHINFSPEQNIAWFDEITVSEKWGRFRGTGVLINHDGKWKIAHYAMSALVPNEAWEKVADINIKAFAERQKNNNPKN</sequence>
<feature type="chain" id="PRO_5011445720" evidence="1">
    <location>
        <begin position="33"/>
        <end position="201"/>
    </location>
</feature>
<evidence type="ECO:0000259" key="2">
    <source>
        <dbReference type="Pfam" id="PF13474"/>
    </source>
</evidence>
<proteinExistence type="predicted"/>
<organism evidence="3 4">
    <name type="scientific">Colwellia chukchiensis</name>
    <dbReference type="NCBI Taxonomy" id="641665"/>
    <lineage>
        <taxon>Bacteria</taxon>
        <taxon>Pseudomonadati</taxon>
        <taxon>Pseudomonadota</taxon>
        <taxon>Gammaproteobacteria</taxon>
        <taxon>Alteromonadales</taxon>
        <taxon>Colwelliaceae</taxon>
        <taxon>Colwellia</taxon>
    </lineage>
</organism>
<gene>
    <name evidence="3" type="ORF">SAMN05216262_106100</name>
</gene>
<dbReference type="Gene3D" id="3.10.450.50">
    <property type="match status" value="1"/>
</dbReference>
<evidence type="ECO:0000256" key="1">
    <source>
        <dbReference type="SAM" id="SignalP"/>
    </source>
</evidence>
<keyword evidence="4" id="KW-1185">Reference proteome</keyword>
<dbReference type="InterPro" id="IPR037401">
    <property type="entry name" value="SnoaL-like"/>
</dbReference>
<dbReference type="OrthoDB" id="271716at2"/>